<dbReference type="KEGG" id="emx:FKV68_09755"/>
<dbReference type="Pfam" id="PF22691">
    <property type="entry name" value="Thiolase_C_1"/>
    <property type="match status" value="1"/>
</dbReference>
<dbReference type="CDD" id="cd00829">
    <property type="entry name" value="SCP-x_thiolase"/>
    <property type="match status" value="1"/>
</dbReference>
<organism evidence="2 3">
    <name type="scientific">Sinorhizobium mexicanum</name>
    <dbReference type="NCBI Taxonomy" id="375549"/>
    <lineage>
        <taxon>Bacteria</taxon>
        <taxon>Pseudomonadati</taxon>
        <taxon>Pseudomonadota</taxon>
        <taxon>Alphaproteobacteria</taxon>
        <taxon>Hyphomicrobiales</taxon>
        <taxon>Rhizobiaceae</taxon>
        <taxon>Sinorhizobium/Ensifer group</taxon>
        <taxon>Sinorhizobium</taxon>
    </lineage>
</organism>
<dbReference type="PANTHER" id="PTHR42870:SF1">
    <property type="entry name" value="NON-SPECIFIC LIPID-TRANSFER PROTEIN-LIKE 2"/>
    <property type="match status" value="1"/>
</dbReference>
<accession>A0A859QIC6</accession>
<feature type="domain" description="Thiolase C-terminal" evidence="1">
    <location>
        <begin position="261"/>
        <end position="384"/>
    </location>
</feature>
<proteinExistence type="predicted"/>
<dbReference type="RefSeq" id="WP_180941255.1">
    <property type="nucleotide sequence ID" value="NZ_CP041238.1"/>
</dbReference>
<reference evidence="2 3" key="1">
    <citation type="submission" date="2019-06" db="EMBL/GenBank/DDBJ databases">
        <title>Complete genome sequence of Ensifer mexicanus ITTG R7 isolated from nodules of Acacia angustissima (Mill.) Kuntze.</title>
        <authorList>
            <person name="Rincon-Rosales R."/>
            <person name="Rogel M.A."/>
            <person name="Guerrero G."/>
            <person name="Rincon-Molina C.I."/>
            <person name="Lopez-Lopez A."/>
            <person name="Martinez-Romero E."/>
        </authorList>
    </citation>
    <scope>NUCLEOTIDE SEQUENCE [LARGE SCALE GENOMIC DNA]</scope>
    <source>
        <strain evidence="2 3">ITTG R7</strain>
    </source>
</reference>
<dbReference type="InterPro" id="IPR016039">
    <property type="entry name" value="Thiolase-like"/>
</dbReference>
<dbReference type="Gene3D" id="3.40.47.10">
    <property type="match status" value="1"/>
</dbReference>
<protein>
    <submittedName>
        <fullName evidence="2">Thiolase family protein</fullName>
    </submittedName>
</protein>
<dbReference type="InterPro" id="IPR055140">
    <property type="entry name" value="Thiolase_C_2"/>
</dbReference>
<dbReference type="Proteomes" id="UP000510721">
    <property type="component" value="Chromosome"/>
</dbReference>
<evidence type="ECO:0000313" key="3">
    <source>
        <dbReference type="Proteomes" id="UP000510721"/>
    </source>
</evidence>
<evidence type="ECO:0000259" key="1">
    <source>
        <dbReference type="Pfam" id="PF22691"/>
    </source>
</evidence>
<dbReference type="EMBL" id="CP041238">
    <property type="protein sequence ID" value="QLL61710.1"/>
    <property type="molecule type" value="Genomic_DNA"/>
</dbReference>
<dbReference type="PANTHER" id="PTHR42870">
    <property type="entry name" value="ACETYL-COA C-ACETYLTRANSFERASE"/>
    <property type="match status" value="1"/>
</dbReference>
<evidence type="ECO:0000313" key="2">
    <source>
        <dbReference type="EMBL" id="QLL61710.1"/>
    </source>
</evidence>
<dbReference type="SUPFAM" id="SSF53901">
    <property type="entry name" value="Thiolase-like"/>
    <property type="match status" value="2"/>
</dbReference>
<gene>
    <name evidence="2" type="ORF">FKV68_09755</name>
</gene>
<sequence length="400" mass="42594">MGKHASSGKYAIVGLGVVAGPQPDRSERMIAAEAARLAIADAGLTRADIGGAIDLRRTGGGGDRASYSDAFTRVLGIKNNFYFTCGRGGALAGLGMAAAMSYLDRGIADYVVLMGAVTDWSQSQETRKKGFRGMAHAEKRGYWGKPLGDSRAVSHHSWMAARHMAVYGTTSAQLGAISVAQREWACMNPEAKMYGRPITIEDHQSSPLVAEPYHLLDMSQVSDGGIAFILTTADRAKDCAKQPVYVLGQGFGEVSADLWWEKKNFTHMAVEPAKKQAFGQADITLDDVDCAQLYDCFTAEVLFQLEDYGWCKKGEGGAFVADGNMAPGGSIPVNTGGGLLSCYHLGDLTGLAESVRQLRGEAGERQIEDCDIVLTTGHGGELVSPGMCSIHTCTLLGRHA</sequence>
<name>A0A859QIC6_9HYPH</name>
<dbReference type="AlphaFoldDB" id="A0A859QIC6"/>
<keyword evidence="3" id="KW-1185">Reference proteome</keyword>
<dbReference type="GO" id="GO:0016746">
    <property type="term" value="F:acyltransferase activity"/>
    <property type="evidence" value="ECO:0007669"/>
    <property type="project" value="InterPro"/>
</dbReference>